<dbReference type="Proteomes" id="UP000187203">
    <property type="component" value="Unassembled WGS sequence"/>
</dbReference>
<evidence type="ECO:0000313" key="3">
    <source>
        <dbReference type="Proteomes" id="UP000187203"/>
    </source>
</evidence>
<dbReference type="EMBL" id="AWUE01002702">
    <property type="protein sequence ID" value="OMP13957.1"/>
    <property type="molecule type" value="Genomic_DNA"/>
</dbReference>
<evidence type="ECO:0000256" key="1">
    <source>
        <dbReference type="SAM" id="MobiDB-lite"/>
    </source>
</evidence>
<feature type="compositionally biased region" description="Basic and acidic residues" evidence="1">
    <location>
        <begin position="1"/>
        <end position="25"/>
    </location>
</feature>
<sequence>MPHVLKTDSRECDSTESDARARDPKPVSIGTSVLRRSVIGE</sequence>
<gene>
    <name evidence="2" type="ORF">COLO4_00556</name>
</gene>
<protein>
    <submittedName>
        <fullName evidence="2">Uncharacterized protein</fullName>
    </submittedName>
</protein>
<evidence type="ECO:0000313" key="2">
    <source>
        <dbReference type="EMBL" id="OMP13957.1"/>
    </source>
</evidence>
<feature type="region of interest" description="Disordered" evidence="1">
    <location>
        <begin position="1"/>
        <end position="41"/>
    </location>
</feature>
<dbReference type="AlphaFoldDB" id="A0A1R3L3S1"/>
<accession>A0A1R3L3S1</accession>
<name>A0A1R3L3S1_9ROSI</name>
<reference evidence="3" key="1">
    <citation type="submission" date="2013-09" db="EMBL/GenBank/DDBJ databases">
        <title>Corchorus olitorius genome sequencing.</title>
        <authorList>
            <person name="Alam M."/>
            <person name="Haque M.S."/>
            <person name="Islam M.S."/>
            <person name="Emdad E.M."/>
            <person name="Islam M.M."/>
            <person name="Ahmed B."/>
            <person name="Halim A."/>
            <person name="Hossen Q.M.M."/>
            <person name="Hossain M.Z."/>
            <person name="Ahmed R."/>
            <person name="Khan M.M."/>
            <person name="Islam R."/>
            <person name="Rashid M.M."/>
            <person name="Khan S.A."/>
            <person name="Rahman M.S."/>
            <person name="Alam M."/>
            <person name="Yahiya A.S."/>
            <person name="Khan M.S."/>
            <person name="Azam M.S."/>
            <person name="Haque T."/>
            <person name="Lashkar M.Z.H."/>
            <person name="Akhand A.I."/>
            <person name="Morshed G."/>
            <person name="Roy S."/>
            <person name="Uddin K.S."/>
            <person name="Rabeya T."/>
            <person name="Hossain A.S."/>
            <person name="Chowdhury A."/>
            <person name="Snigdha A.R."/>
            <person name="Mortoza M.S."/>
            <person name="Matin S.A."/>
            <person name="Hoque S.M.E."/>
            <person name="Islam M.K."/>
            <person name="Roy D.K."/>
            <person name="Haider R."/>
            <person name="Moosa M.M."/>
            <person name="Elias S.M."/>
            <person name="Hasan A.M."/>
            <person name="Jahan S."/>
            <person name="Shafiuddin M."/>
            <person name="Mahmood N."/>
            <person name="Shommy N.S."/>
        </authorList>
    </citation>
    <scope>NUCLEOTIDE SEQUENCE [LARGE SCALE GENOMIC DNA]</scope>
    <source>
        <strain evidence="3">cv. O-4</strain>
    </source>
</reference>
<proteinExistence type="predicted"/>
<organism evidence="2 3">
    <name type="scientific">Corchorus olitorius</name>
    <dbReference type="NCBI Taxonomy" id="93759"/>
    <lineage>
        <taxon>Eukaryota</taxon>
        <taxon>Viridiplantae</taxon>
        <taxon>Streptophyta</taxon>
        <taxon>Embryophyta</taxon>
        <taxon>Tracheophyta</taxon>
        <taxon>Spermatophyta</taxon>
        <taxon>Magnoliopsida</taxon>
        <taxon>eudicotyledons</taxon>
        <taxon>Gunneridae</taxon>
        <taxon>Pentapetalae</taxon>
        <taxon>rosids</taxon>
        <taxon>malvids</taxon>
        <taxon>Malvales</taxon>
        <taxon>Malvaceae</taxon>
        <taxon>Grewioideae</taxon>
        <taxon>Apeibeae</taxon>
        <taxon>Corchorus</taxon>
    </lineage>
</organism>
<keyword evidence="3" id="KW-1185">Reference proteome</keyword>
<comment type="caution">
    <text evidence="2">The sequence shown here is derived from an EMBL/GenBank/DDBJ whole genome shotgun (WGS) entry which is preliminary data.</text>
</comment>